<dbReference type="Proteomes" id="UP000309450">
    <property type="component" value="Unassembled WGS sequence"/>
</dbReference>
<organism evidence="2 3">
    <name type="scientific">Aliigemmobacter aestuarii</name>
    <dbReference type="NCBI Taxonomy" id="1445661"/>
    <lineage>
        <taxon>Bacteria</taxon>
        <taxon>Pseudomonadati</taxon>
        <taxon>Pseudomonadota</taxon>
        <taxon>Alphaproteobacteria</taxon>
        <taxon>Rhodobacterales</taxon>
        <taxon>Paracoccaceae</taxon>
        <taxon>Aliigemmobacter</taxon>
    </lineage>
</organism>
<protein>
    <recommendedName>
        <fullName evidence="4">Peptidase inhibitor I78</fullName>
    </recommendedName>
</protein>
<accession>A0A4S3MM97</accession>
<evidence type="ECO:0000313" key="3">
    <source>
        <dbReference type="Proteomes" id="UP000309450"/>
    </source>
</evidence>
<name>A0A4S3MM97_9RHOB</name>
<proteinExistence type="predicted"/>
<feature type="region of interest" description="Disordered" evidence="1">
    <location>
        <begin position="1"/>
        <end position="25"/>
    </location>
</feature>
<evidence type="ECO:0000313" key="2">
    <source>
        <dbReference type="EMBL" id="THD83546.1"/>
    </source>
</evidence>
<gene>
    <name evidence="2" type="ORF">E7811_09690</name>
</gene>
<evidence type="ECO:0000256" key="1">
    <source>
        <dbReference type="SAM" id="MobiDB-lite"/>
    </source>
</evidence>
<dbReference type="RefSeq" id="WP_136394440.1">
    <property type="nucleotide sequence ID" value="NZ_SSND01000002.1"/>
</dbReference>
<evidence type="ECO:0008006" key="4">
    <source>
        <dbReference type="Google" id="ProtNLM"/>
    </source>
</evidence>
<comment type="caution">
    <text evidence="2">The sequence shown here is derived from an EMBL/GenBank/DDBJ whole genome shotgun (WGS) entry which is preliminary data.</text>
</comment>
<feature type="compositionally biased region" description="Gly residues" evidence="1">
    <location>
        <begin position="1"/>
        <end position="16"/>
    </location>
</feature>
<dbReference type="InterPro" id="IPR021719">
    <property type="entry name" value="Prot_inh_I78"/>
</dbReference>
<dbReference type="Gene3D" id="3.30.10.10">
    <property type="entry name" value="Trypsin Inhibitor V, subunit A"/>
    <property type="match status" value="1"/>
</dbReference>
<dbReference type="EMBL" id="SSND01000002">
    <property type="protein sequence ID" value="THD83546.1"/>
    <property type="molecule type" value="Genomic_DNA"/>
</dbReference>
<dbReference type="Pfam" id="PF11720">
    <property type="entry name" value="Inhibitor_I78"/>
    <property type="match status" value="1"/>
</dbReference>
<sequence>MALAGCGAGQETGAGGDPRPNLAPATPDLCGAGRLAGFAGLPVAELDEQYLPQVVRVIRPGDAVTEDFSAARLNVDLDAGGRMVRFWCG</sequence>
<dbReference type="AlphaFoldDB" id="A0A4S3MM97"/>
<dbReference type="OrthoDB" id="8724542at2"/>
<reference evidence="2 3" key="1">
    <citation type="submission" date="2019-04" db="EMBL/GenBank/DDBJ databases">
        <title>Draft genome sequence of Gemmobacter aestuarii sp. nov.</title>
        <authorList>
            <person name="Hameed A."/>
            <person name="Lin S.-Y."/>
            <person name="Shahina M."/>
            <person name="Lai W.-A."/>
            <person name="Young C.-C."/>
        </authorList>
    </citation>
    <scope>NUCLEOTIDE SEQUENCE [LARGE SCALE GENOMIC DNA]</scope>
    <source>
        <strain evidence="2 3">CC-PW-75</strain>
    </source>
</reference>
<keyword evidence="3" id="KW-1185">Reference proteome</keyword>